<accession>A0ABU6VKY1</accession>
<reference evidence="1 2" key="1">
    <citation type="journal article" date="2023" name="Plants (Basel)">
        <title>Bridging the Gap: Combining Genomics and Transcriptomics Approaches to Understand Stylosanthes scabra, an Orphan Legume from the Brazilian Caatinga.</title>
        <authorList>
            <person name="Ferreira-Neto J.R.C."/>
            <person name="da Silva M.D."/>
            <person name="Binneck E."/>
            <person name="de Melo N.F."/>
            <person name="da Silva R.H."/>
            <person name="de Melo A.L.T.M."/>
            <person name="Pandolfi V."/>
            <person name="Bustamante F.O."/>
            <person name="Brasileiro-Vidal A.C."/>
            <person name="Benko-Iseppon A.M."/>
        </authorList>
    </citation>
    <scope>NUCLEOTIDE SEQUENCE [LARGE SCALE GENOMIC DNA]</scope>
    <source>
        <tissue evidence="1">Leaves</tissue>
    </source>
</reference>
<organism evidence="1 2">
    <name type="scientific">Stylosanthes scabra</name>
    <dbReference type="NCBI Taxonomy" id="79078"/>
    <lineage>
        <taxon>Eukaryota</taxon>
        <taxon>Viridiplantae</taxon>
        <taxon>Streptophyta</taxon>
        <taxon>Embryophyta</taxon>
        <taxon>Tracheophyta</taxon>
        <taxon>Spermatophyta</taxon>
        <taxon>Magnoliopsida</taxon>
        <taxon>eudicotyledons</taxon>
        <taxon>Gunneridae</taxon>
        <taxon>Pentapetalae</taxon>
        <taxon>rosids</taxon>
        <taxon>fabids</taxon>
        <taxon>Fabales</taxon>
        <taxon>Fabaceae</taxon>
        <taxon>Papilionoideae</taxon>
        <taxon>50 kb inversion clade</taxon>
        <taxon>dalbergioids sensu lato</taxon>
        <taxon>Dalbergieae</taxon>
        <taxon>Pterocarpus clade</taxon>
        <taxon>Stylosanthes</taxon>
    </lineage>
</organism>
<comment type="caution">
    <text evidence="1">The sequence shown here is derived from an EMBL/GenBank/DDBJ whole genome shotgun (WGS) entry which is preliminary data.</text>
</comment>
<sequence length="74" mass="8624">MEAELKRKETKSLTTLVRQSPRKKEKMKYAPSLLGVKQEVEESLRVYMERFNKACLEIINLPMEAVVMRLVNGL</sequence>
<evidence type="ECO:0000313" key="2">
    <source>
        <dbReference type="Proteomes" id="UP001341840"/>
    </source>
</evidence>
<gene>
    <name evidence="1" type="ORF">PIB30_055045</name>
</gene>
<keyword evidence="2" id="KW-1185">Reference proteome</keyword>
<proteinExistence type="predicted"/>
<protein>
    <submittedName>
        <fullName evidence="1">Uncharacterized protein</fullName>
    </submittedName>
</protein>
<dbReference type="EMBL" id="JASCZI010151460">
    <property type="protein sequence ID" value="MED6172976.1"/>
    <property type="molecule type" value="Genomic_DNA"/>
</dbReference>
<evidence type="ECO:0000313" key="1">
    <source>
        <dbReference type="EMBL" id="MED6172976.1"/>
    </source>
</evidence>
<name>A0ABU6VKY1_9FABA</name>
<dbReference type="Proteomes" id="UP001341840">
    <property type="component" value="Unassembled WGS sequence"/>
</dbReference>